<sequence>MTFDWTKMDFIGFAYSALVASGGIMGYVKAQSVPSLAAGLTFGVVLGVGAYLNSFSEPPKPTLQFVTASALGGLMGYRFLNSGKIMPAGVVFLFSLGVVVRDLIVYRQYLPLIGK</sequence>
<gene>
    <name evidence="7" type="ORF">CHIRRI_LOCUS14637</name>
</gene>
<evidence type="ECO:0000256" key="1">
    <source>
        <dbReference type="ARBA" id="ARBA00004370"/>
    </source>
</evidence>
<dbReference type="Proteomes" id="UP001153620">
    <property type="component" value="Chromosome 4"/>
</dbReference>
<organism evidence="7 8">
    <name type="scientific">Chironomus riparius</name>
    <dbReference type="NCBI Taxonomy" id="315576"/>
    <lineage>
        <taxon>Eukaryota</taxon>
        <taxon>Metazoa</taxon>
        <taxon>Ecdysozoa</taxon>
        <taxon>Arthropoda</taxon>
        <taxon>Hexapoda</taxon>
        <taxon>Insecta</taxon>
        <taxon>Pterygota</taxon>
        <taxon>Neoptera</taxon>
        <taxon>Endopterygota</taxon>
        <taxon>Diptera</taxon>
        <taxon>Nematocera</taxon>
        <taxon>Chironomoidea</taxon>
        <taxon>Chironomidae</taxon>
        <taxon>Chironominae</taxon>
        <taxon>Chironomus</taxon>
    </lineage>
</organism>
<proteinExistence type="inferred from homology"/>
<keyword evidence="4 6" id="KW-1133">Transmembrane helix</keyword>
<dbReference type="InterPro" id="IPR044890">
    <property type="entry name" value="TMEM14_sf"/>
</dbReference>
<dbReference type="PANTHER" id="PTHR12668">
    <property type="entry name" value="TRANSMEMBRANE PROTEIN 14, 15"/>
    <property type="match status" value="1"/>
</dbReference>
<evidence type="ECO:0000256" key="4">
    <source>
        <dbReference type="ARBA" id="ARBA00022989"/>
    </source>
</evidence>
<dbReference type="Gene3D" id="1.10.10.1740">
    <property type="entry name" value="Transmembrane protein 14-like"/>
    <property type="match status" value="1"/>
</dbReference>
<name>A0A9N9X187_9DIPT</name>
<reference evidence="7" key="2">
    <citation type="submission" date="2022-10" db="EMBL/GenBank/DDBJ databases">
        <authorList>
            <consortium name="ENA_rothamsted_submissions"/>
            <consortium name="culmorum"/>
            <person name="King R."/>
        </authorList>
    </citation>
    <scope>NUCLEOTIDE SEQUENCE</scope>
</reference>
<protein>
    <recommendedName>
        <fullName evidence="9">Transmembrane protein 14C</fullName>
    </recommendedName>
</protein>
<feature type="transmembrane region" description="Helical" evidence="6">
    <location>
        <begin position="12"/>
        <end position="30"/>
    </location>
</feature>
<keyword evidence="8" id="KW-1185">Reference proteome</keyword>
<comment type="similarity">
    <text evidence="2">Belongs to the TMEM14 family.</text>
</comment>
<evidence type="ECO:0008006" key="9">
    <source>
        <dbReference type="Google" id="ProtNLM"/>
    </source>
</evidence>
<dbReference type="OrthoDB" id="5620at2759"/>
<feature type="transmembrane region" description="Helical" evidence="6">
    <location>
        <begin position="36"/>
        <end position="55"/>
    </location>
</feature>
<dbReference type="GO" id="GO:0031966">
    <property type="term" value="C:mitochondrial membrane"/>
    <property type="evidence" value="ECO:0007669"/>
    <property type="project" value="TreeGrafter"/>
</dbReference>
<feature type="transmembrane region" description="Helical" evidence="6">
    <location>
        <begin position="86"/>
        <end position="106"/>
    </location>
</feature>
<dbReference type="AlphaFoldDB" id="A0A9N9X187"/>
<evidence type="ECO:0000313" key="8">
    <source>
        <dbReference type="Proteomes" id="UP001153620"/>
    </source>
</evidence>
<reference evidence="7" key="1">
    <citation type="submission" date="2022-01" db="EMBL/GenBank/DDBJ databases">
        <authorList>
            <person name="King R."/>
        </authorList>
    </citation>
    <scope>NUCLEOTIDE SEQUENCE</scope>
</reference>
<dbReference type="PANTHER" id="PTHR12668:SF43">
    <property type="entry name" value="TRANSMEMBRANE PROTEIN 14 HOMOLOG"/>
    <property type="match status" value="1"/>
</dbReference>
<accession>A0A9N9X187</accession>
<dbReference type="EMBL" id="OU895880">
    <property type="protein sequence ID" value="CAG9811830.1"/>
    <property type="molecule type" value="Genomic_DNA"/>
</dbReference>
<dbReference type="GO" id="GO:0070453">
    <property type="term" value="P:regulation of heme biosynthetic process"/>
    <property type="evidence" value="ECO:0007669"/>
    <property type="project" value="TreeGrafter"/>
</dbReference>
<comment type="subcellular location">
    <subcellularLocation>
        <location evidence="1">Membrane</location>
    </subcellularLocation>
</comment>
<evidence type="ECO:0000313" key="7">
    <source>
        <dbReference type="EMBL" id="CAG9811830.1"/>
    </source>
</evidence>
<dbReference type="Pfam" id="PF03647">
    <property type="entry name" value="Tmemb_14"/>
    <property type="match status" value="1"/>
</dbReference>
<keyword evidence="3 6" id="KW-0812">Transmembrane</keyword>
<keyword evidence="5 6" id="KW-0472">Membrane</keyword>
<evidence type="ECO:0000256" key="6">
    <source>
        <dbReference type="SAM" id="Phobius"/>
    </source>
</evidence>
<dbReference type="InterPro" id="IPR005349">
    <property type="entry name" value="TMEM14"/>
</dbReference>
<evidence type="ECO:0000256" key="3">
    <source>
        <dbReference type="ARBA" id="ARBA00022692"/>
    </source>
</evidence>
<evidence type="ECO:0000256" key="2">
    <source>
        <dbReference type="ARBA" id="ARBA00007590"/>
    </source>
</evidence>
<evidence type="ECO:0000256" key="5">
    <source>
        <dbReference type="ARBA" id="ARBA00023136"/>
    </source>
</evidence>